<dbReference type="KEGG" id="tsv:DSM104635_02050"/>
<name>A0A6I6MPD3_9CAUL</name>
<dbReference type="Proteomes" id="UP000431269">
    <property type="component" value="Chromosome"/>
</dbReference>
<keyword evidence="14" id="KW-1185">Reference proteome</keyword>
<evidence type="ECO:0000256" key="6">
    <source>
        <dbReference type="ARBA" id="ARBA00022801"/>
    </source>
</evidence>
<proteinExistence type="inferred from homology"/>
<dbReference type="CDD" id="cd23081">
    <property type="entry name" value="cpPDZ_EcRseP-like"/>
    <property type="match status" value="1"/>
</dbReference>
<keyword evidence="7" id="KW-0862">Zinc</keyword>
<evidence type="ECO:0000313" key="14">
    <source>
        <dbReference type="Proteomes" id="UP000431269"/>
    </source>
</evidence>
<comment type="similarity">
    <text evidence="3">Belongs to the peptidase M50B family.</text>
</comment>
<dbReference type="GO" id="GO:0016020">
    <property type="term" value="C:membrane"/>
    <property type="evidence" value="ECO:0007669"/>
    <property type="project" value="UniProtKB-SubCell"/>
</dbReference>
<evidence type="ECO:0000256" key="9">
    <source>
        <dbReference type="ARBA" id="ARBA00023049"/>
    </source>
</evidence>
<reference evidence="14" key="1">
    <citation type="submission" date="2019-12" db="EMBL/GenBank/DDBJ databases">
        <title>Complete genome of Terracaulis silvestris 0127_4.</title>
        <authorList>
            <person name="Vieira S."/>
            <person name="Riedel T."/>
            <person name="Sproer C."/>
            <person name="Pascual J."/>
            <person name="Boedeker C."/>
            <person name="Overmann J."/>
        </authorList>
    </citation>
    <scope>NUCLEOTIDE SEQUENCE [LARGE SCALE GENOMIC DNA]</scope>
    <source>
        <strain evidence="14">0127_4</strain>
    </source>
</reference>
<dbReference type="Gene3D" id="2.30.42.10">
    <property type="match status" value="1"/>
</dbReference>
<dbReference type="RefSeq" id="WP_158766088.1">
    <property type="nucleotide sequence ID" value="NZ_CP047045.1"/>
</dbReference>
<dbReference type="SMART" id="SM00228">
    <property type="entry name" value="PDZ"/>
    <property type="match status" value="1"/>
</dbReference>
<evidence type="ECO:0000256" key="1">
    <source>
        <dbReference type="ARBA" id="ARBA00001947"/>
    </source>
</evidence>
<feature type="transmembrane region" description="Helical" evidence="11">
    <location>
        <begin position="371"/>
        <end position="389"/>
    </location>
</feature>
<evidence type="ECO:0000256" key="5">
    <source>
        <dbReference type="ARBA" id="ARBA00022692"/>
    </source>
</evidence>
<sequence>MPDVLQGIQGILLYAASFVVVLSVVVFVHEFGHFQVARWCKVAIDTFSIGFGKTLLGWRDKQGVEWKVGALPLGGYVKFTDDADAMSTGPREKIEDPAAMAEARRKGLFHAQPLSSRAMVVAAGPITNFIFSILAFAALTLIIGRTSPVPARLAEIQADSAAGVGGLQAGDIVRSANGEEITNFMALQSVIGRSANQQLALQVERNGQLTPITVTPRPSPGGEGLPRAGRGMLGVTGPLVLDEERVYQRYGLVDSLVWGAKDTWGIVAQTGAYIGAIFSGRESGDQIAGPLGIINVSGQVAEGALGGDEIGWPEKLQRLGLALLNLAAVLSVAVGFVNLLPIPILDGGHLLFYAIEALRGGKPIPAAAQEWAYRAGFAVMASLFLFATWNDITRLLPGAG</sequence>
<feature type="transmembrane region" description="Helical" evidence="11">
    <location>
        <begin position="322"/>
        <end position="344"/>
    </location>
</feature>
<evidence type="ECO:0000256" key="10">
    <source>
        <dbReference type="ARBA" id="ARBA00023136"/>
    </source>
</evidence>
<evidence type="ECO:0000256" key="11">
    <source>
        <dbReference type="SAM" id="Phobius"/>
    </source>
</evidence>
<evidence type="ECO:0000313" key="13">
    <source>
        <dbReference type="EMBL" id="QGZ95206.1"/>
    </source>
</evidence>
<dbReference type="CDD" id="cd06163">
    <property type="entry name" value="S2P-M50_PDZ_RseP-like"/>
    <property type="match status" value="1"/>
</dbReference>
<accession>A0A6I6MPD3</accession>
<feature type="transmembrane region" description="Helical" evidence="11">
    <location>
        <begin position="118"/>
        <end position="143"/>
    </location>
</feature>
<evidence type="ECO:0000256" key="7">
    <source>
        <dbReference type="ARBA" id="ARBA00022833"/>
    </source>
</evidence>
<organism evidence="13 14">
    <name type="scientific">Terricaulis silvestris</name>
    <dbReference type="NCBI Taxonomy" id="2686094"/>
    <lineage>
        <taxon>Bacteria</taxon>
        <taxon>Pseudomonadati</taxon>
        <taxon>Pseudomonadota</taxon>
        <taxon>Alphaproteobacteria</taxon>
        <taxon>Caulobacterales</taxon>
        <taxon>Caulobacteraceae</taxon>
        <taxon>Terricaulis</taxon>
    </lineage>
</organism>
<keyword evidence="8 11" id="KW-1133">Transmembrane helix</keyword>
<dbReference type="EMBL" id="CP047045">
    <property type="protein sequence ID" value="QGZ95206.1"/>
    <property type="molecule type" value="Genomic_DNA"/>
</dbReference>
<dbReference type="GO" id="GO:0004222">
    <property type="term" value="F:metalloendopeptidase activity"/>
    <property type="evidence" value="ECO:0007669"/>
    <property type="project" value="InterPro"/>
</dbReference>
<dbReference type="InterPro" id="IPR008915">
    <property type="entry name" value="Peptidase_M50"/>
</dbReference>
<dbReference type="PANTHER" id="PTHR42837">
    <property type="entry name" value="REGULATOR OF SIGMA-E PROTEASE RSEP"/>
    <property type="match status" value="1"/>
</dbReference>
<feature type="domain" description="PDZ" evidence="12">
    <location>
        <begin position="127"/>
        <end position="207"/>
    </location>
</feature>
<dbReference type="Pfam" id="PF02163">
    <property type="entry name" value="Peptidase_M50"/>
    <property type="match status" value="1"/>
</dbReference>
<dbReference type="PANTHER" id="PTHR42837:SF2">
    <property type="entry name" value="MEMBRANE METALLOPROTEASE ARASP2, CHLOROPLASTIC-RELATED"/>
    <property type="match status" value="1"/>
</dbReference>
<dbReference type="GO" id="GO:0006508">
    <property type="term" value="P:proteolysis"/>
    <property type="evidence" value="ECO:0007669"/>
    <property type="project" value="UniProtKB-KW"/>
</dbReference>
<dbReference type="EC" id="3.4.24.-" evidence="13"/>
<dbReference type="AlphaFoldDB" id="A0A6I6MPD3"/>
<keyword evidence="5 11" id="KW-0812">Transmembrane</keyword>
<dbReference type="SUPFAM" id="SSF50156">
    <property type="entry name" value="PDZ domain-like"/>
    <property type="match status" value="1"/>
</dbReference>
<evidence type="ECO:0000256" key="2">
    <source>
        <dbReference type="ARBA" id="ARBA00004141"/>
    </source>
</evidence>
<dbReference type="InterPro" id="IPR004387">
    <property type="entry name" value="Pept_M50_Zn"/>
</dbReference>
<keyword evidence="9 13" id="KW-0482">Metalloprotease</keyword>
<evidence type="ECO:0000259" key="12">
    <source>
        <dbReference type="SMART" id="SM00228"/>
    </source>
</evidence>
<dbReference type="InterPro" id="IPR036034">
    <property type="entry name" value="PDZ_sf"/>
</dbReference>
<feature type="transmembrane region" description="Helical" evidence="11">
    <location>
        <begin position="12"/>
        <end position="29"/>
    </location>
</feature>
<keyword evidence="4 13" id="KW-0645">Protease</keyword>
<comment type="subcellular location">
    <subcellularLocation>
        <location evidence="2">Membrane</location>
        <topology evidence="2">Multi-pass membrane protein</topology>
    </subcellularLocation>
</comment>
<comment type="cofactor">
    <cofactor evidence="1">
        <name>Zn(2+)</name>
        <dbReference type="ChEBI" id="CHEBI:29105"/>
    </cofactor>
</comment>
<keyword evidence="6 13" id="KW-0378">Hydrolase</keyword>
<keyword evidence="10 11" id="KW-0472">Membrane</keyword>
<evidence type="ECO:0000256" key="3">
    <source>
        <dbReference type="ARBA" id="ARBA00007931"/>
    </source>
</evidence>
<evidence type="ECO:0000256" key="4">
    <source>
        <dbReference type="ARBA" id="ARBA00022670"/>
    </source>
</evidence>
<protein>
    <submittedName>
        <fullName evidence="13">Metalloprotease MmpA</fullName>
        <ecNumber evidence="13">3.4.24.-</ecNumber>
    </submittedName>
</protein>
<dbReference type="InterPro" id="IPR001478">
    <property type="entry name" value="PDZ"/>
</dbReference>
<evidence type="ECO:0000256" key="8">
    <source>
        <dbReference type="ARBA" id="ARBA00022989"/>
    </source>
</evidence>
<gene>
    <name evidence="13" type="primary">mmpA</name>
    <name evidence="13" type="ORF">DSM104635_02050</name>
</gene>